<comment type="caution">
    <text evidence="17">The sequence shown here is derived from an EMBL/GenBank/DDBJ whole genome shotgun (WGS) entry which is preliminary data.</text>
</comment>
<dbReference type="InterPro" id="IPR044139">
    <property type="entry name" value="CysN_NoDQ_III"/>
</dbReference>
<dbReference type="InterPro" id="IPR009000">
    <property type="entry name" value="Transl_B-barrel_sf"/>
</dbReference>
<keyword evidence="6 14" id="KW-0808">Transferase</keyword>
<dbReference type="Pfam" id="PF01583">
    <property type="entry name" value="APS_kinase"/>
    <property type="match status" value="1"/>
</dbReference>
<dbReference type="PANTHER" id="PTHR23115">
    <property type="entry name" value="TRANSLATION FACTOR"/>
    <property type="match status" value="1"/>
</dbReference>
<comment type="subunit">
    <text evidence="5">Sulfate-activating enzymes, NodP and NodQ, may be physically associated.</text>
</comment>
<dbReference type="SUPFAM" id="SSF50447">
    <property type="entry name" value="Translation proteins"/>
    <property type="match status" value="1"/>
</dbReference>
<protein>
    <recommendedName>
        <fullName evidence="14 15">Multifunctional fusion protein</fullName>
    </recommendedName>
    <domain>
        <recommendedName>
            <fullName evidence="14">Sulfate adenylyltransferase subunit 1</fullName>
            <ecNumber evidence="14">2.7.7.4</ecNumber>
        </recommendedName>
        <alternativeName>
            <fullName evidence="14">ATP-sulfurylase large subunit</fullName>
        </alternativeName>
        <alternativeName>
            <fullName evidence="14">Sulfate adenylate transferase</fullName>
            <shortName evidence="14">SAT</shortName>
        </alternativeName>
    </domain>
    <domain>
        <recommendedName>
            <fullName evidence="15">Adenylyl-sulfate kinase</fullName>
            <ecNumber evidence="15">2.7.1.25</ecNumber>
        </recommendedName>
        <alternativeName>
            <fullName evidence="15">APS kinase</fullName>
        </alternativeName>
        <alternativeName>
            <fullName evidence="15">ATP adenosine-5'-phosphosulfate 3'-phosphotransferase</fullName>
        </alternativeName>
        <alternativeName>
            <fullName evidence="15">Adenosine-5'-phosphosulfate kinase</fullName>
        </alternativeName>
    </domain>
</protein>
<dbReference type="InterPro" id="IPR044138">
    <property type="entry name" value="CysN_II"/>
</dbReference>
<dbReference type="PROSITE" id="PS00301">
    <property type="entry name" value="G_TR_1"/>
    <property type="match status" value="1"/>
</dbReference>
<keyword evidence="7 14" id="KW-0548">Nucleotidyltransferase</keyword>
<dbReference type="NCBIfam" id="TIGR00455">
    <property type="entry name" value="apsK"/>
    <property type="match status" value="1"/>
</dbReference>
<dbReference type="HAMAP" id="MF_00065">
    <property type="entry name" value="Adenylyl_sulf_kinase"/>
    <property type="match status" value="1"/>
</dbReference>
<keyword evidence="15 17" id="KW-0418">Kinase</keyword>
<dbReference type="InterPro" id="IPR059117">
    <property type="entry name" value="APS_kinase_dom"/>
</dbReference>
<dbReference type="PROSITE" id="PS51722">
    <property type="entry name" value="G_TR_2"/>
    <property type="match status" value="1"/>
</dbReference>
<feature type="binding site" evidence="14">
    <location>
        <begin position="17"/>
        <end position="24"/>
    </location>
    <ligand>
        <name>GTP</name>
        <dbReference type="ChEBI" id="CHEBI:37565"/>
    </ligand>
</feature>
<accession>A0ABU0WQX5</accession>
<comment type="pathway">
    <text evidence="15">Sulfur metabolism; hydrogen sulfide biosynthesis; sulfite from sulfate: step 2/3.</text>
</comment>
<dbReference type="PRINTS" id="PR00315">
    <property type="entry name" value="ELONGATNFCT"/>
</dbReference>
<dbReference type="SUPFAM" id="SSF50465">
    <property type="entry name" value="EF-Tu/eEF-1alpha/eIF2-gamma C-terminal domain"/>
    <property type="match status" value="1"/>
</dbReference>
<evidence type="ECO:0000256" key="6">
    <source>
        <dbReference type="ARBA" id="ARBA00022679"/>
    </source>
</evidence>
<feature type="binding site" evidence="14">
    <location>
        <begin position="96"/>
        <end position="100"/>
    </location>
    <ligand>
        <name>GTP</name>
        <dbReference type="ChEBI" id="CHEBI:37565"/>
    </ligand>
</feature>
<feature type="domain" description="Tr-type G" evidence="16">
    <location>
        <begin position="8"/>
        <end position="222"/>
    </location>
</feature>
<evidence type="ECO:0000256" key="8">
    <source>
        <dbReference type="ARBA" id="ARBA00022741"/>
    </source>
</evidence>
<evidence type="ECO:0000256" key="2">
    <source>
        <dbReference type="ARBA" id="ARBA00002357"/>
    </source>
</evidence>
<dbReference type="InterPro" id="IPR041757">
    <property type="entry name" value="CysN_GTP-bd"/>
</dbReference>
<dbReference type="Proteomes" id="UP001227317">
    <property type="component" value="Unassembled WGS sequence"/>
</dbReference>
<keyword evidence="11" id="KW-0511">Multifunctional enzyme</keyword>
<dbReference type="Gene3D" id="2.40.30.10">
    <property type="entry name" value="Translation factors"/>
    <property type="match status" value="2"/>
</dbReference>
<comment type="similarity">
    <text evidence="14">Belongs to the TRAFAC class translation factor GTPase superfamily. Classic translation factor GTPase family. CysN/NodQ subfamily.</text>
</comment>
<dbReference type="InterPro" id="IPR000795">
    <property type="entry name" value="T_Tr_GTP-bd_dom"/>
</dbReference>
<dbReference type="EC" id="2.7.7.4" evidence="14"/>
<dbReference type="InterPro" id="IPR011779">
    <property type="entry name" value="SO4_adenylTrfase_lsu"/>
</dbReference>
<comment type="function">
    <text evidence="2">APS kinase catalyzes the synthesis of activated sulfate.</text>
</comment>
<evidence type="ECO:0000256" key="7">
    <source>
        <dbReference type="ARBA" id="ARBA00022695"/>
    </source>
</evidence>
<comment type="caution">
    <text evidence="15">Lacks conserved residue(s) required for the propagation of feature annotation.</text>
</comment>
<gene>
    <name evidence="15 17" type="primary">cysC</name>
    <name evidence="14" type="synonym">cysN</name>
    <name evidence="17" type="ORF">QSG27_27920</name>
</gene>
<comment type="function">
    <text evidence="15">Catalyzes the synthesis of activated sulfate.</text>
</comment>
<dbReference type="NCBIfam" id="NF003013">
    <property type="entry name" value="PRK03846.1"/>
    <property type="match status" value="1"/>
</dbReference>
<evidence type="ECO:0000256" key="12">
    <source>
        <dbReference type="ARBA" id="ARBA00024872"/>
    </source>
</evidence>
<keyword evidence="9 14" id="KW-0067">ATP-binding</keyword>
<proteinExistence type="inferred from homology"/>
<feature type="binding site" evidence="14">
    <location>
        <begin position="151"/>
        <end position="154"/>
    </location>
    <ligand>
        <name>GTP</name>
        <dbReference type="ChEBI" id="CHEBI:37565"/>
    </ligand>
</feature>
<comment type="similarity">
    <text evidence="3">In the C-terminal section; belongs to the APS kinase family.</text>
</comment>
<evidence type="ECO:0000313" key="17">
    <source>
        <dbReference type="EMBL" id="MDQ2106547.1"/>
    </source>
</evidence>
<dbReference type="GO" id="GO:0004020">
    <property type="term" value="F:adenylylsulfate kinase activity"/>
    <property type="evidence" value="ECO:0007669"/>
    <property type="project" value="UniProtKB-EC"/>
</dbReference>
<keyword evidence="15" id="KW-0597">Phosphoprotein</keyword>
<comment type="catalytic activity">
    <reaction evidence="1 15">
        <text>adenosine 5'-phosphosulfate + ATP = 3'-phosphoadenylyl sulfate + ADP + H(+)</text>
        <dbReference type="Rhea" id="RHEA:24152"/>
        <dbReference type="ChEBI" id="CHEBI:15378"/>
        <dbReference type="ChEBI" id="CHEBI:30616"/>
        <dbReference type="ChEBI" id="CHEBI:58243"/>
        <dbReference type="ChEBI" id="CHEBI:58339"/>
        <dbReference type="ChEBI" id="CHEBI:456216"/>
        <dbReference type="EC" id="2.7.1.25"/>
    </reaction>
</comment>
<evidence type="ECO:0000256" key="14">
    <source>
        <dbReference type="HAMAP-Rule" id="MF_00062"/>
    </source>
</evidence>
<evidence type="ECO:0000256" key="11">
    <source>
        <dbReference type="ARBA" id="ARBA00023268"/>
    </source>
</evidence>
<reference evidence="17 18" key="1">
    <citation type="submission" date="2023-06" db="EMBL/GenBank/DDBJ databases">
        <title>Azospirillum isscasensis sp.nov, a bacterium isolated from rhizosphere soil of rice.</title>
        <authorList>
            <person name="Wang H."/>
        </authorList>
    </citation>
    <scope>NUCLEOTIDE SEQUENCE [LARGE SCALE GENOMIC DNA]</scope>
    <source>
        <strain evidence="17 18">C340-1</strain>
    </source>
</reference>
<comment type="similarity">
    <text evidence="4">In the N-terminal section; belongs to the TRAFAC class translation factor GTPase superfamily. Classic translation factor GTPase family. CysN/NodQ subfamily.</text>
</comment>
<sequence length="621" mass="67013">MTDDGTGRGLLRFLTCGSVDDGKSTLIGRLLHDAGLVPDDLLEQVRRDSRGRTEEDGGIDFSLLVDGLEAEREQGITIDVAHRYFATARRSFIAADAPGHEQYTRNMATAASTASLAVLLVDARKGLLTQTRRHAIVASLMGVRHVVLAVNKMDLVEDGEAVFAAILTEFTAFAGSLKFLSVTAIPLSARRGDNVVHRSAAMPWYRGPALLEHLEGAAVEDRAAEDGPLRFLVEWVNRPGPDFRGLSGTALSGSLETGDAVTVWPSGRSARIARIVTFDGDVGRARTGDAVTVTLEEAVDAGRGDLLAGPDGAPEVADQFAAHLLWMGEEPLIPGRSYLLRAGARWVPATVTALRHTLNVETLEHGAATVLELNAVGLCNLSTAAPLAFDAYEANRRTGSFILVDRFSNRTVGAGMIRHPLRRAANLHRQELAVSTAERAALKRQRPAVLWFTGLSGSGKSTIANRVERRLHALGHHTMMLDGDNVRLGLNRDLGFTDADRVENIRRVGEVAKLMTEAGLIVLCAFIAPFRAEREAVRALLPDGAFLEIFVDTPLEECMRRDPKGLYAKARAGTLRNFTGVDSPYEAPDAPELRLGTAEEDADALAGRVVEILRRRGIAGT</sequence>
<comment type="function">
    <text evidence="14">With CysD forms the ATP sulfurylase (ATPS) that catalyzes the adenylation of sulfate producing adenosine 5'-phosphosulfate (APS) and diphosphate, the first enzymatic step in sulfur assimilation pathway. APS synthesis involves the formation of a high-energy phosphoric-sulfuric acid anhydride bond driven by GTP hydrolysis by CysN coupled to ATP hydrolysis by CysD.</text>
</comment>
<dbReference type="InterPro" id="IPR027417">
    <property type="entry name" value="P-loop_NTPase"/>
</dbReference>
<dbReference type="EC" id="2.7.1.25" evidence="15"/>
<evidence type="ECO:0000256" key="9">
    <source>
        <dbReference type="ARBA" id="ARBA00022840"/>
    </source>
</evidence>
<keyword evidence="8 14" id="KW-0547">Nucleotide-binding</keyword>
<name>A0ABU0WQX5_9PROT</name>
<evidence type="ECO:0000256" key="5">
    <source>
        <dbReference type="ARBA" id="ARBA00011760"/>
    </source>
</evidence>
<keyword evidence="10 14" id="KW-0342">GTP-binding</keyword>
<dbReference type="InterPro" id="IPR009001">
    <property type="entry name" value="Transl_elong_EF1A/Init_IF2_C"/>
</dbReference>
<dbReference type="Pfam" id="PF00009">
    <property type="entry name" value="GTP_EFTU"/>
    <property type="match status" value="1"/>
</dbReference>
<evidence type="ECO:0000256" key="15">
    <source>
        <dbReference type="HAMAP-Rule" id="MF_00065"/>
    </source>
</evidence>
<dbReference type="CDD" id="cd02027">
    <property type="entry name" value="APSK"/>
    <property type="match status" value="1"/>
</dbReference>
<comment type="function">
    <text evidence="12">Proposed to provide activated sulfate for transfer to Nod factor. ATP sulfurylase may be the GTPase, regulating ATP sulfurylase activity.</text>
</comment>
<dbReference type="NCBIfam" id="NF004035">
    <property type="entry name" value="PRK05506.1"/>
    <property type="match status" value="1"/>
</dbReference>
<dbReference type="RefSeq" id="WP_306711996.1">
    <property type="nucleotide sequence ID" value="NZ_JAUJFI010000271.1"/>
</dbReference>
<dbReference type="Pfam" id="PF22594">
    <property type="entry name" value="GTP-eEF1A_C"/>
    <property type="match status" value="1"/>
</dbReference>
<dbReference type="InterPro" id="IPR031157">
    <property type="entry name" value="G_TR_CS"/>
</dbReference>
<comment type="subunit">
    <text evidence="14">Heterodimer composed of CysD, the smaller subunit, and CysN.</text>
</comment>
<comment type="pathway">
    <text evidence="14">Sulfur metabolism; hydrogen sulfide biosynthesis; sulfite from sulfate: step 1/3.</text>
</comment>
<evidence type="ECO:0000259" key="16">
    <source>
        <dbReference type="PROSITE" id="PS51722"/>
    </source>
</evidence>
<dbReference type="CDD" id="cd04095">
    <property type="entry name" value="CysN_NoDQ_III"/>
    <property type="match status" value="1"/>
</dbReference>
<dbReference type="CDD" id="cd03695">
    <property type="entry name" value="CysN_NodQ_II"/>
    <property type="match status" value="1"/>
</dbReference>
<evidence type="ECO:0000256" key="4">
    <source>
        <dbReference type="ARBA" id="ARBA00007237"/>
    </source>
</evidence>
<dbReference type="NCBIfam" id="TIGR02034">
    <property type="entry name" value="CysN"/>
    <property type="match status" value="1"/>
</dbReference>
<dbReference type="CDD" id="cd04166">
    <property type="entry name" value="CysN_ATPS"/>
    <property type="match status" value="1"/>
</dbReference>
<evidence type="ECO:0000313" key="18">
    <source>
        <dbReference type="Proteomes" id="UP001227317"/>
    </source>
</evidence>
<evidence type="ECO:0000256" key="1">
    <source>
        <dbReference type="ARBA" id="ARBA00001823"/>
    </source>
</evidence>
<feature type="binding site" evidence="15">
    <location>
        <begin position="454"/>
        <end position="461"/>
    </location>
    <ligand>
        <name>ATP</name>
        <dbReference type="ChEBI" id="CHEBI:30616"/>
    </ligand>
</feature>
<organism evidence="17 18">
    <name type="scientific">Azospirillum isscasi</name>
    <dbReference type="NCBI Taxonomy" id="3053926"/>
    <lineage>
        <taxon>Bacteria</taxon>
        <taxon>Pseudomonadati</taxon>
        <taxon>Pseudomonadota</taxon>
        <taxon>Alphaproteobacteria</taxon>
        <taxon>Rhodospirillales</taxon>
        <taxon>Azospirillaceae</taxon>
        <taxon>Azospirillum</taxon>
    </lineage>
</organism>
<dbReference type="EMBL" id="JAUJFI010000271">
    <property type="protein sequence ID" value="MDQ2106547.1"/>
    <property type="molecule type" value="Genomic_DNA"/>
</dbReference>
<comment type="catalytic activity">
    <reaction evidence="13 14">
        <text>sulfate + ATP + H(+) = adenosine 5'-phosphosulfate + diphosphate</text>
        <dbReference type="Rhea" id="RHEA:18133"/>
        <dbReference type="ChEBI" id="CHEBI:15378"/>
        <dbReference type="ChEBI" id="CHEBI:16189"/>
        <dbReference type="ChEBI" id="CHEBI:30616"/>
        <dbReference type="ChEBI" id="CHEBI:33019"/>
        <dbReference type="ChEBI" id="CHEBI:58243"/>
        <dbReference type="EC" id="2.7.7.4"/>
    </reaction>
</comment>
<dbReference type="SUPFAM" id="SSF52540">
    <property type="entry name" value="P-loop containing nucleoside triphosphate hydrolases"/>
    <property type="match status" value="2"/>
</dbReference>
<evidence type="ECO:0000256" key="3">
    <source>
        <dbReference type="ARBA" id="ARBA00005438"/>
    </source>
</evidence>
<dbReference type="InterPro" id="IPR054696">
    <property type="entry name" value="GTP-eEF1A_C"/>
</dbReference>
<evidence type="ECO:0000256" key="13">
    <source>
        <dbReference type="ARBA" id="ARBA00049370"/>
    </source>
</evidence>
<dbReference type="InterPro" id="IPR002891">
    <property type="entry name" value="APS"/>
</dbReference>
<dbReference type="Gene3D" id="3.40.50.300">
    <property type="entry name" value="P-loop containing nucleotide triphosphate hydrolases"/>
    <property type="match status" value="2"/>
</dbReference>
<dbReference type="InterPro" id="IPR050100">
    <property type="entry name" value="TRAFAC_GTPase_members"/>
</dbReference>
<keyword evidence="18" id="KW-1185">Reference proteome</keyword>
<evidence type="ECO:0000256" key="10">
    <source>
        <dbReference type="ARBA" id="ARBA00023134"/>
    </source>
</evidence>
<comment type="similarity">
    <text evidence="15">Belongs to the APS kinase family.</text>
</comment>
<dbReference type="HAMAP" id="MF_00062">
    <property type="entry name" value="Sulf_adenylyltr_sub1"/>
    <property type="match status" value="1"/>
</dbReference>